<feature type="binding site" evidence="3">
    <location>
        <position position="181"/>
    </location>
    <ligand>
        <name>Mn(2+)</name>
        <dbReference type="ChEBI" id="CHEBI:29035"/>
        <label>1</label>
    </ligand>
</feature>
<dbReference type="PANTHER" id="PTHR11358:SF26">
    <property type="entry name" value="GUANIDINO ACID HYDROLASE, MITOCHONDRIAL"/>
    <property type="match status" value="1"/>
</dbReference>
<comment type="similarity">
    <text evidence="4">Belongs to the arginase family.</text>
</comment>
<evidence type="ECO:0000256" key="1">
    <source>
        <dbReference type="ARBA" id="ARBA00022723"/>
    </source>
</evidence>
<evidence type="ECO:0000256" key="3">
    <source>
        <dbReference type="PIRSR" id="PIRSR036979-1"/>
    </source>
</evidence>
<feature type="binding site" evidence="3">
    <location>
        <position position="273"/>
    </location>
    <ligand>
        <name>Mn(2+)</name>
        <dbReference type="ChEBI" id="CHEBI:29035"/>
        <label>1</label>
    </ligand>
</feature>
<evidence type="ECO:0000256" key="4">
    <source>
        <dbReference type="PROSITE-ProRule" id="PRU00742"/>
    </source>
</evidence>
<evidence type="ECO:0000256" key="2">
    <source>
        <dbReference type="ARBA" id="ARBA00022801"/>
    </source>
</evidence>
<dbReference type="SUPFAM" id="SSF52768">
    <property type="entry name" value="Arginase/deacetylase"/>
    <property type="match status" value="1"/>
</dbReference>
<dbReference type="EMBL" id="FXAW01000005">
    <property type="protein sequence ID" value="SMG40613.1"/>
    <property type="molecule type" value="Genomic_DNA"/>
</dbReference>
<protein>
    <submittedName>
        <fullName evidence="5">Agmatinase</fullName>
    </submittedName>
</protein>
<dbReference type="PANTHER" id="PTHR11358">
    <property type="entry name" value="ARGINASE/AGMATINASE"/>
    <property type="match status" value="1"/>
</dbReference>
<feature type="binding site" evidence="3">
    <location>
        <position position="156"/>
    </location>
    <ligand>
        <name>Mn(2+)</name>
        <dbReference type="ChEBI" id="CHEBI:29035"/>
        <label>1</label>
    </ligand>
</feature>
<feature type="binding site" evidence="3">
    <location>
        <position position="275"/>
    </location>
    <ligand>
        <name>Mn(2+)</name>
        <dbReference type="ChEBI" id="CHEBI:29035"/>
        <label>1</label>
    </ligand>
</feature>
<dbReference type="GO" id="GO:0046872">
    <property type="term" value="F:metal ion binding"/>
    <property type="evidence" value="ECO:0007669"/>
    <property type="project" value="UniProtKB-KW"/>
</dbReference>
<dbReference type="CDD" id="cd11593">
    <property type="entry name" value="Agmatinase-like_2"/>
    <property type="match status" value="1"/>
</dbReference>
<dbReference type="Gene3D" id="3.40.800.10">
    <property type="entry name" value="Ureohydrolase domain"/>
    <property type="match status" value="1"/>
</dbReference>
<dbReference type="PIRSF" id="PIRSF036979">
    <property type="entry name" value="Arginase"/>
    <property type="match status" value="1"/>
</dbReference>
<sequence length="357" mass="40217">MTKKQEIINAFDPNGLGNVEHIFALPFDEKTADLILIPVPWEVTVSYEAGTAQGPQHILEASTQVDLYQKDIIDAWKMGIKMLPLNQDLLTKSNKHRILAEEYISLLEAGEEKTEKGTSILQEVNSVCAEMVEWVKSESLKQLNKHKLLGLVGGDHSTPLGAVQALATQHESFGVLQIDAHMDFRKAYENFEYSHASISYNMLQTVPQIEKMVQVGIRDFCEEEIKFAEKQGERVSVFYDDDIKVGMFEGESWTIICDRIIKELPSEVYITFDIDGLRPELCPNTGTPVPGGLSYSEIIYLLTRLVKNGKKIIGFDLNEVAPGENTDWNGNVGARILYRLCNLMGVSQGKLEWDERF</sequence>
<keyword evidence="1 3" id="KW-0479">Metal-binding</keyword>
<dbReference type="GO" id="GO:0033389">
    <property type="term" value="P:putrescine biosynthetic process from arginine, via agmatine"/>
    <property type="evidence" value="ECO:0007669"/>
    <property type="project" value="TreeGrafter"/>
</dbReference>
<keyword evidence="3" id="KW-0464">Manganese</keyword>
<dbReference type="OrthoDB" id="9788689at2"/>
<dbReference type="PRINTS" id="PR00116">
    <property type="entry name" value="ARGINASE"/>
</dbReference>
<feature type="binding site" evidence="3">
    <location>
        <position position="179"/>
    </location>
    <ligand>
        <name>Mn(2+)</name>
        <dbReference type="ChEBI" id="CHEBI:29035"/>
        <label>1</label>
    </ligand>
</feature>
<evidence type="ECO:0000313" key="5">
    <source>
        <dbReference type="EMBL" id="SMG40613.1"/>
    </source>
</evidence>
<reference evidence="6" key="1">
    <citation type="submission" date="2017-04" db="EMBL/GenBank/DDBJ databases">
        <authorList>
            <person name="Varghese N."/>
            <person name="Submissions S."/>
        </authorList>
    </citation>
    <scope>NUCLEOTIDE SEQUENCE [LARGE SCALE GENOMIC DNA]</scope>
    <source>
        <strain evidence="6">DSM 4125</strain>
    </source>
</reference>
<dbReference type="Pfam" id="PF00491">
    <property type="entry name" value="Arginase"/>
    <property type="match status" value="1"/>
</dbReference>
<evidence type="ECO:0000313" key="6">
    <source>
        <dbReference type="Proteomes" id="UP000193804"/>
    </source>
</evidence>
<organism evidence="5 6">
    <name type="scientific">Marivirga sericea</name>
    <dbReference type="NCBI Taxonomy" id="1028"/>
    <lineage>
        <taxon>Bacteria</taxon>
        <taxon>Pseudomonadati</taxon>
        <taxon>Bacteroidota</taxon>
        <taxon>Cytophagia</taxon>
        <taxon>Cytophagales</taxon>
        <taxon>Marivirgaceae</taxon>
        <taxon>Marivirga</taxon>
    </lineage>
</organism>
<accession>A0A1X7KHV9</accession>
<proteinExistence type="inferred from homology"/>
<dbReference type="GO" id="GO:0008783">
    <property type="term" value="F:agmatinase activity"/>
    <property type="evidence" value="ECO:0007669"/>
    <property type="project" value="TreeGrafter"/>
</dbReference>
<keyword evidence="6" id="KW-1185">Reference proteome</keyword>
<dbReference type="Proteomes" id="UP000193804">
    <property type="component" value="Unassembled WGS sequence"/>
</dbReference>
<dbReference type="AlphaFoldDB" id="A0A1X7KHV9"/>
<dbReference type="RefSeq" id="WP_085517938.1">
    <property type="nucleotide sequence ID" value="NZ_FXAW01000005.1"/>
</dbReference>
<dbReference type="STRING" id="1028.SAMN05661096_02780"/>
<gene>
    <name evidence="5" type="ORF">SAMN05661096_02780</name>
</gene>
<dbReference type="PROSITE" id="PS51409">
    <property type="entry name" value="ARGINASE_2"/>
    <property type="match status" value="1"/>
</dbReference>
<name>A0A1X7KHV9_9BACT</name>
<dbReference type="InterPro" id="IPR023696">
    <property type="entry name" value="Ureohydrolase_dom_sf"/>
</dbReference>
<comment type="cofactor">
    <cofactor evidence="3">
        <name>Mn(2+)</name>
        <dbReference type="ChEBI" id="CHEBI:29035"/>
    </cofactor>
    <text evidence="3">Binds 2 manganese ions per subunit.</text>
</comment>
<keyword evidence="2" id="KW-0378">Hydrolase</keyword>
<dbReference type="InterPro" id="IPR006035">
    <property type="entry name" value="Ureohydrolase"/>
</dbReference>
<feature type="binding site" evidence="3">
    <location>
        <position position="183"/>
    </location>
    <ligand>
        <name>Mn(2+)</name>
        <dbReference type="ChEBI" id="CHEBI:29035"/>
        <label>1</label>
    </ligand>
</feature>